<keyword evidence="4" id="KW-0746">Sphingolipid metabolism</keyword>
<dbReference type="PANTHER" id="PTHR15172">
    <property type="entry name" value="GALACTOCEREBROSIDASE"/>
    <property type="match status" value="1"/>
</dbReference>
<dbReference type="Gene3D" id="3.20.20.70">
    <property type="entry name" value="Aldolase class I"/>
    <property type="match status" value="1"/>
</dbReference>
<dbReference type="InterPro" id="IPR008979">
    <property type="entry name" value="Galactose-bd-like_sf"/>
</dbReference>
<dbReference type="InterPro" id="IPR006626">
    <property type="entry name" value="PbH1"/>
</dbReference>
<gene>
    <name evidence="8" type="ORF">A8709_14750</name>
</gene>
<dbReference type="OrthoDB" id="9802318at2"/>
<proteinExistence type="inferred from homology"/>
<dbReference type="InterPro" id="IPR049161">
    <property type="entry name" value="GH59_cat"/>
</dbReference>
<dbReference type="Gene3D" id="2.160.20.10">
    <property type="entry name" value="Single-stranded right-handed beta-helix, Pectin lyase-like"/>
    <property type="match status" value="1"/>
</dbReference>
<keyword evidence="9" id="KW-1185">Reference proteome</keyword>
<name>A0A1C1A480_9BACL</name>
<dbReference type="PANTHER" id="PTHR15172:SF1">
    <property type="entry name" value="GALACTOCEREBROSIDASE"/>
    <property type="match status" value="1"/>
</dbReference>
<dbReference type="Pfam" id="PF02057">
    <property type="entry name" value="Glyco_hydro_59"/>
    <property type="match status" value="1"/>
</dbReference>
<evidence type="ECO:0000256" key="5">
    <source>
        <dbReference type="ARBA" id="ARBA00022963"/>
    </source>
</evidence>
<keyword evidence="3" id="KW-0378">Hydrolase</keyword>
<dbReference type="PROSITE" id="PS50022">
    <property type="entry name" value="FA58C_3"/>
    <property type="match status" value="1"/>
</dbReference>
<dbReference type="InterPro" id="IPR001286">
    <property type="entry name" value="Glyco_hydro_59"/>
</dbReference>
<dbReference type="SUPFAM" id="SSF51126">
    <property type="entry name" value="Pectin lyase-like"/>
    <property type="match status" value="1"/>
</dbReference>
<dbReference type="Proteomes" id="UP000093309">
    <property type="component" value="Unassembled WGS sequence"/>
</dbReference>
<feature type="domain" description="F5/8 type C" evidence="7">
    <location>
        <begin position="1274"/>
        <end position="1417"/>
    </location>
</feature>
<dbReference type="SUPFAM" id="SSF51445">
    <property type="entry name" value="(Trans)glycosidases"/>
    <property type="match status" value="1"/>
</dbReference>
<dbReference type="STRING" id="512399.A8709_14750"/>
<dbReference type="InterPro" id="IPR012334">
    <property type="entry name" value="Pectin_lyas_fold"/>
</dbReference>
<dbReference type="Pfam" id="PF00754">
    <property type="entry name" value="F5_F8_type_C"/>
    <property type="match status" value="1"/>
</dbReference>
<dbReference type="EC" id="3.2.1.46" evidence="2"/>
<dbReference type="InterPro" id="IPR013320">
    <property type="entry name" value="ConA-like_dom_sf"/>
</dbReference>
<dbReference type="InterPro" id="IPR013785">
    <property type="entry name" value="Aldolase_TIM"/>
</dbReference>
<dbReference type="InterPro" id="IPR017853">
    <property type="entry name" value="GH"/>
</dbReference>
<dbReference type="GO" id="GO:0016020">
    <property type="term" value="C:membrane"/>
    <property type="evidence" value="ECO:0007669"/>
    <property type="project" value="GOC"/>
</dbReference>
<dbReference type="InterPro" id="IPR011050">
    <property type="entry name" value="Pectin_lyase_fold/virulence"/>
</dbReference>
<dbReference type="InterPro" id="IPR000421">
    <property type="entry name" value="FA58C"/>
</dbReference>
<protein>
    <recommendedName>
        <fullName evidence="2">galactosylceramidase</fullName>
        <ecNumber evidence="2">3.2.1.46</ecNumber>
    </recommendedName>
    <alternativeName>
        <fullName evidence="6">Galactosylceramidase</fullName>
    </alternativeName>
</protein>
<evidence type="ECO:0000256" key="3">
    <source>
        <dbReference type="ARBA" id="ARBA00022801"/>
    </source>
</evidence>
<comment type="caution">
    <text evidence="8">The sequence shown here is derived from an EMBL/GenBank/DDBJ whole genome shotgun (WGS) entry which is preliminary data.</text>
</comment>
<accession>A0A1C1A480</accession>
<sequence length="1417" mass="152612">MKTMQPIVFNRRMLFFVFFTLILLGFMAQGKAYAANKTYYVDPAGADTNNGTSTSTPWKTLTKVNATTFTSGDKILFKAGNSWTGQLSPKGSGVSGSPIVIDQYGTGSKPLINGNGAGATLYLYNQQYWEIQNLEIKNYNGVNSNRRGIEIVSKDIGTLNHIYIKNNNIHDVWGDNTKDTNGSAGILFVSRGTVASNFNDVLIDNNIVGPDVDRTGIGFASEFWCRSGVGCTSTPNWYASTNVIISNNYVQGIGGDGIVPQETQGAIVQYNTVNGFNLRSGSYNAGIWPWNADNTIIQNNEAYGGHTTLDGTGFDTDFGCTGTIIQNNYSHDNDGGFLLLMGTDVGTDDQATIRYNISQNDKRGVLVFASGNPTNLQIYNNDFYVGSGTGTDIITTEGNAGNHAWGMYNNIIYNLDSGGYSSGVGGMTSDYNLYFGNHPTSEPNEAHKMVADAMFVNPGSGTNGRTTVDGYKLLQGSPALGSGVLINNNGGKDYWGNTVSSTAAPNRGAYNGAGIAGSLNKISNPGFESGVLSPWTNWNTASVVSTNARSGSKALQLSGGPGSTEQKIFLNPNTTYTLTGYAKTANSSEPVSIGVKNYGGAEASVSISSTSYTLGTVTFTTGSANTSATIYLYKPAGANSAWGDDFNVSSTDAITVNGSVLGRTFDGEGVLSGGGGNTRLLIDYPEPYRSDILDYLFKPNFGASYTHLKVEVGGDMNSTSGTEPSHARTLAENSAPNMNRGYELWLMSEAKKRNPNIVLSILEWGAPQWVGSMWSQNNADYLVSYIKGAKSVWGLDIDYVGGSQNENFNGTSQQARDYIVNILRPTLDNNGLSQVKIIAPDILSSDWAFADRIVTDTALKDAVDVIGYHYVNGISTANAQNSGLPIWESEGWTGVGDWNGSYNLAREMNDNYVKAKLTETNVWHLSNSDYDNLSWPSSGILIANSPWSGNYKVQPAVWAAAHTTQFVKPGWKYIDSGTGTSIGNTSYVTMKQPDASGNYSMIMVTGGAIETLKFNLTGGLSTGTIHVWKSNSTQQFMQQSDITPVGGIFSIQVEPNAIYSLTTTTGQQKGVATHAIPAASAFPNPYSENYESYAVGTTPRYTQDEHGAFEVSSKFGGTGNALRQVITGPLLQWNAWGEPISNSAFTEFGNLSWRNYDYSSDVLIENTGTVSIIGRVGTQIRNVPQDNKLKGYKLVIDQSGNWRLVIGAPDIAAASEIQLASGVVPFSANTWHNLKLSFHDTNIKAYIDSQQVASVTDNTFLYGMVGLGSGWNYAQYDNVSVNAEPLRTNLALGKSISTDSEETAKGNLAINANDGNTDTRWTANDGNLNHWLKVDLGSVTSLTGTEVVWEHNNVYKYKIEVSNDNVNWTTVSNQTGNTTSQQTQSDNFTASGRYVRITVTGLAANEWASLYEFRVFN</sequence>
<dbReference type="GO" id="GO:0005764">
    <property type="term" value="C:lysosome"/>
    <property type="evidence" value="ECO:0007669"/>
    <property type="project" value="TreeGrafter"/>
</dbReference>
<evidence type="ECO:0000313" key="9">
    <source>
        <dbReference type="Proteomes" id="UP000093309"/>
    </source>
</evidence>
<dbReference type="Pfam" id="PF02018">
    <property type="entry name" value="CBM_4_9"/>
    <property type="match status" value="1"/>
</dbReference>
<dbReference type="SMART" id="SM00231">
    <property type="entry name" value="FA58C"/>
    <property type="match status" value="1"/>
</dbReference>
<dbReference type="SUPFAM" id="SSF49785">
    <property type="entry name" value="Galactose-binding domain-like"/>
    <property type="match status" value="2"/>
</dbReference>
<reference evidence="9" key="1">
    <citation type="submission" date="2016-05" db="EMBL/GenBank/DDBJ databases">
        <title>Paenibacillus oryzae. sp. nov., isolated from the rice root.</title>
        <authorList>
            <person name="Zhang J."/>
            <person name="Zhang X."/>
        </authorList>
    </citation>
    <scope>NUCLEOTIDE SEQUENCE [LARGE SCALE GENOMIC DNA]</scope>
    <source>
        <strain evidence="9">KCTC13222</strain>
    </source>
</reference>
<dbReference type="EMBL" id="LYPC01000014">
    <property type="protein sequence ID" value="OCT15346.1"/>
    <property type="molecule type" value="Genomic_DNA"/>
</dbReference>
<keyword evidence="5" id="KW-0442">Lipid degradation</keyword>
<evidence type="ECO:0000259" key="7">
    <source>
        <dbReference type="PROSITE" id="PS50022"/>
    </source>
</evidence>
<comment type="similarity">
    <text evidence="1">Belongs to the glycosyl hydrolase 59 family.</text>
</comment>
<dbReference type="GO" id="GO:0006683">
    <property type="term" value="P:galactosylceramide catabolic process"/>
    <property type="evidence" value="ECO:0007669"/>
    <property type="project" value="InterPro"/>
</dbReference>
<dbReference type="SUPFAM" id="SSF49899">
    <property type="entry name" value="Concanavalin A-like lectins/glucanases"/>
    <property type="match status" value="1"/>
</dbReference>
<dbReference type="GO" id="GO:0004336">
    <property type="term" value="F:galactosylceramidase activity"/>
    <property type="evidence" value="ECO:0007669"/>
    <property type="project" value="UniProtKB-EC"/>
</dbReference>
<evidence type="ECO:0000256" key="6">
    <source>
        <dbReference type="ARBA" id="ARBA00033098"/>
    </source>
</evidence>
<dbReference type="Pfam" id="PF21708">
    <property type="entry name" value="Glyco_hydro_59_C"/>
    <property type="match status" value="1"/>
</dbReference>
<dbReference type="Gene3D" id="3.20.20.80">
    <property type="entry name" value="Glycosidases"/>
    <property type="match status" value="1"/>
</dbReference>
<keyword evidence="5" id="KW-0443">Lipid metabolism</keyword>
<dbReference type="Gene3D" id="2.60.120.560">
    <property type="entry name" value="Exo-inulinase, domain 1"/>
    <property type="match status" value="1"/>
</dbReference>
<evidence type="ECO:0000256" key="2">
    <source>
        <dbReference type="ARBA" id="ARBA00012657"/>
    </source>
</evidence>
<dbReference type="SMART" id="SM00710">
    <property type="entry name" value="PbH1"/>
    <property type="match status" value="7"/>
</dbReference>
<evidence type="ECO:0000256" key="4">
    <source>
        <dbReference type="ARBA" id="ARBA00022919"/>
    </source>
</evidence>
<dbReference type="RefSeq" id="WP_065852257.1">
    <property type="nucleotide sequence ID" value="NZ_LYPC01000014.1"/>
</dbReference>
<organism evidence="8 9">
    <name type="scientific">Paenibacillus pectinilyticus</name>
    <dbReference type="NCBI Taxonomy" id="512399"/>
    <lineage>
        <taxon>Bacteria</taxon>
        <taxon>Bacillati</taxon>
        <taxon>Bacillota</taxon>
        <taxon>Bacilli</taxon>
        <taxon>Bacillales</taxon>
        <taxon>Paenibacillaceae</taxon>
        <taxon>Paenibacillus</taxon>
    </lineage>
</organism>
<evidence type="ECO:0000313" key="8">
    <source>
        <dbReference type="EMBL" id="OCT15346.1"/>
    </source>
</evidence>
<dbReference type="InterPro" id="IPR003305">
    <property type="entry name" value="CenC_carb-bd"/>
</dbReference>
<evidence type="ECO:0000256" key="1">
    <source>
        <dbReference type="ARBA" id="ARBA00005637"/>
    </source>
</evidence>
<dbReference type="Gene3D" id="2.60.120.260">
    <property type="entry name" value="Galactose-binding domain-like"/>
    <property type="match status" value="2"/>
</dbReference>
<dbReference type="InterPro" id="IPR049162">
    <property type="entry name" value="GH59_C"/>
</dbReference>